<protein>
    <submittedName>
        <fullName evidence="3">Uncharacterized protein</fullName>
    </submittedName>
</protein>
<gene>
    <name evidence="3" type="ORF">JBS370_LOCUS34490</name>
    <name evidence="4" type="ORF">JBS370_LOCUS34491</name>
    <name evidence="2" type="ORF">ZHD862_LOCUS23634</name>
</gene>
<keyword evidence="1" id="KW-1133">Transmembrane helix</keyword>
<keyword evidence="1" id="KW-0472">Membrane</keyword>
<comment type="caution">
    <text evidence="3">The sequence shown here is derived from an EMBL/GenBank/DDBJ whole genome shotgun (WGS) entry which is preliminary data.</text>
</comment>
<dbReference type="AlphaFoldDB" id="A0A819ZAK2"/>
<reference evidence="3" key="1">
    <citation type="submission" date="2021-02" db="EMBL/GenBank/DDBJ databases">
        <authorList>
            <person name="Nowell W R."/>
        </authorList>
    </citation>
    <scope>NUCLEOTIDE SEQUENCE</scope>
</reference>
<evidence type="ECO:0000256" key="1">
    <source>
        <dbReference type="SAM" id="Phobius"/>
    </source>
</evidence>
<evidence type="ECO:0000313" key="4">
    <source>
        <dbReference type="EMBL" id="CAF4160834.1"/>
    </source>
</evidence>
<feature type="transmembrane region" description="Helical" evidence="1">
    <location>
        <begin position="79"/>
        <end position="101"/>
    </location>
</feature>
<evidence type="ECO:0000313" key="5">
    <source>
        <dbReference type="Proteomes" id="UP000663836"/>
    </source>
</evidence>
<dbReference type="EMBL" id="CAJNOT010001550">
    <property type="protein sequence ID" value="CAF1216245.1"/>
    <property type="molecule type" value="Genomic_DNA"/>
</dbReference>
<dbReference type="EMBL" id="CAJOBD010010976">
    <property type="protein sequence ID" value="CAF4160820.1"/>
    <property type="molecule type" value="Genomic_DNA"/>
</dbReference>
<evidence type="ECO:0000313" key="3">
    <source>
        <dbReference type="EMBL" id="CAF4160820.1"/>
    </source>
</evidence>
<dbReference type="Proteomes" id="UP000663864">
    <property type="component" value="Unassembled WGS sequence"/>
</dbReference>
<dbReference type="EMBL" id="CAJOBD010010976">
    <property type="protein sequence ID" value="CAF4160834.1"/>
    <property type="molecule type" value="Genomic_DNA"/>
</dbReference>
<name>A0A819ZAK2_9BILA</name>
<accession>A0A819ZAK2</accession>
<dbReference type="Proteomes" id="UP000663836">
    <property type="component" value="Unassembled WGS sequence"/>
</dbReference>
<sequence>MQHAVAIRGEEDYQIHRIAKSLNFESNIVHPTTSKSMKLALSYSWSSIKYLFHLLHPSTIHNTYNRFRQMTFKDMIKNLYLLLIKCMHLLLMIIICGFRTLTYCIWNLMTEDDQQNIQRPERTFPPSLPHRHDYRLHVILHSFNTDEDVIEVSAFGISVNLDSESKHRMSLTDEQINLLLIDSTRIMGSRRKSSLMSNIGSSIGQSLLSSITTTNTQLSTTTYNRNQSSITPSGPNKLQSITTTNMSQNIIEKSIDALEVNTETEYQQK</sequence>
<keyword evidence="1" id="KW-0812">Transmembrane</keyword>
<proteinExistence type="predicted"/>
<evidence type="ECO:0000313" key="2">
    <source>
        <dbReference type="EMBL" id="CAF1216245.1"/>
    </source>
</evidence>
<organism evidence="3 5">
    <name type="scientific">Rotaria sordida</name>
    <dbReference type="NCBI Taxonomy" id="392033"/>
    <lineage>
        <taxon>Eukaryota</taxon>
        <taxon>Metazoa</taxon>
        <taxon>Spiralia</taxon>
        <taxon>Gnathifera</taxon>
        <taxon>Rotifera</taxon>
        <taxon>Eurotatoria</taxon>
        <taxon>Bdelloidea</taxon>
        <taxon>Philodinida</taxon>
        <taxon>Philodinidae</taxon>
        <taxon>Rotaria</taxon>
    </lineage>
</organism>